<accession>A0ABR4D176</accession>
<sequence>MPPKSTKAKGSTHLHIHGRTIQASILTPATYENYSYTADETKATVRLASNPDFDQWARLRGNTLQASHIQTSPIGEKELLCRHLKWDITELDLECTGEKTVADIVLARLFNKILHIWQTDEEDRIAAQNPVSYAVLYTAPMALGSPVQTSRLDLTRENVKAPLSYRTFLLKRTFYCLFVSIILFCCWFFPVCWSILYSLLCILVSLLQWVWWTYVWPYLVSLLQRVWWTCVWPSLTQIQGLLPSYTNATSSPTYSSSTSSSSSPDLMSTELLSGTDNLVTAITSAVPGPNPMAITHSSDQSSDSTATTSGCQLPPHMPERSSMLDPNTSRSPTLSLSAPLVPVHSSSHKYSLGRSNTITIPAPTEPTINPPDEHFVQTYSAWLWIPIGVLVVIFIRWIYLEWNLEWNRICFDLDFWQCSGIPDPPIENPDPPIENPDLPTVTDRPKAACLTPPGSPEMTQEVN</sequence>
<keyword evidence="4" id="KW-1185">Reference proteome</keyword>
<feature type="region of interest" description="Disordered" evidence="1">
    <location>
        <begin position="285"/>
        <end position="336"/>
    </location>
</feature>
<organism evidence="3 4">
    <name type="scientific">Oculimacula yallundae</name>
    <dbReference type="NCBI Taxonomy" id="86028"/>
    <lineage>
        <taxon>Eukaryota</taxon>
        <taxon>Fungi</taxon>
        <taxon>Dikarya</taxon>
        <taxon>Ascomycota</taxon>
        <taxon>Pezizomycotina</taxon>
        <taxon>Leotiomycetes</taxon>
        <taxon>Helotiales</taxon>
        <taxon>Ploettnerulaceae</taxon>
        <taxon>Oculimacula</taxon>
    </lineage>
</organism>
<evidence type="ECO:0000256" key="1">
    <source>
        <dbReference type="SAM" id="MobiDB-lite"/>
    </source>
</evidence>
<evidence type="ECO:0000256" key="2">
    <source>
        <dbReference type="SAM" id="Phobius"/>
    </source>
</evidence>
<feature type="transmembrane region" description="Helical" evidence="2">
    <location>
        <begin position="381"/>
        <end position="399"/>
    </location>
</feature>
<protein>
    <submittedName>
        <fullName evidence="3">Uncharacterized protein</fullName>
    </submittedName>
</protein>
<keyword evidence="2" id="KW-1133">Transmembrane helix</keyword>
<evidence type="ECO:0000313" key="4">
    <source>
        <dbReference type="Proteomes" id="UP001595075"/>
    </source>
</evidence>
<feature type="region of interest" description="Disordered" evidence="1">
    <location>
        <begin position="425"/>
        <end position="463"/>
    </location>
</feature>
<comment type="caution">
    <text evidence="3">The sequence shown here is derived from an EMBL/GenBank/DDBJ whole genome shotgun (WGS) entry which is preliminary data.</text>
</comment>
<feature type="compositionally biased region" description="Pro residues" evidence="1">
    <location>
        <begin position="425"/>
        <end position="434"/>
    </location>
</feature>
<dbReference type="EMBL" id="JAZHXI010000001">
    <property type="protein sequence ID" value="KAL2075897.1"/>
    <property type="molecule type" value="Genomic_DNA"/>
</dbReference>
<proteinExistence type="predicted"/>
<name>A0ABR4D176_9HELO</name>
<keyword evidence="2" id="KW-0472">Membrane</keyword>
<reference evidence="3 4" key="1">
    <citation type="journal article" date="2024" name="Commun. Biol.">
        <title>Comparative genomic analysis of thermophilic fungi reveals convergent evolutionary adaptations and gene losses.</title>
        <authorList>
            <person name="Steindorff A.S."/>
            <person name="Aguilar-Pontes M.V."/>
            <person name="Robinson A.J."/>
            <person name="Andreopoulos B."/>
            <person name="LaButti K."/>
            <person name="Kuo A."/>
            <person name="Mondo S."/>
            <person name="Riley R."/>
            <person name="Otillar R."/>
            <person name="Haridas S."/>
            <person name="Lipzen A."/>
            <person name="Grimwood J."/>
            <person name="Schmutz J."/>
            <person name="Clum A."/>
            <person name="Reid I.D."/>
            <person name="Moisan M.C."/>
            <person name="Butler G."/>
            <person name="Nguyen T.T.M."/>
            <person name="Dewar K."/>
            <person name="Conant G."/>
            <person name="Drula E."/>
            <person name="Henrissat B."/>
            <person name="Hansel C."/>
            <person name="Singer S."/>
            <person name="Hutchinson M.I."/>
            <person name="de Vries R.P."/>
            <person name="Natvig D.O."/>
            <person name="Powell A.J."/>
            <person name="Tsang A."/>
            <person name="Grigoriev I.V."/>
        </authorList>
    </citation>
    <scope>NUCLEOTIDE SEQUENCE [LARGE SCALE GENOMIC DNA]</scope>
    <source>
        <strain evidence="3 4">CBS 494.80</strain>
    </source>
</reference>
<feature type="transmembrane region" description="Helical" evidence="2">
    <location>
        <begin position="173"/>
        <end position="190"/>
    </location>
</feature>
<feature type="compositionally biased region" description="Low complexity" evidence="1">
    <location>
        <begin position="295"/>
        <end position="309"/>
    </location>
</feature>
<evidence type="ECO:0000313" key="3">
    <source>
        <dbReference type="EMBL" id="KAL2075897.1"/>
    </source>
</evidence>
<feature type="compositionally biased region" description="Polar residues" evidence="1">
    <location>
        <begin position="324"/>
        <end position="336"/>
    </location>
</feature>
<keyword evidence="2" id="KW-0812">Transmembrane</keyword>
<dbReference type="Proteomes" id="UP001595075">
    <property type="component" value="Unassembled WGS sequence"/>
</dbReference>
<gene>
    <name evidence="3" type="ORF">VTL71DRAFT_840</name>
</gene>